<evidence type="ECO:0000256" key="10">
    <source>
        <dbReference type="ARBA" id="ARBA00023170"/>
    </source>
</evidence>
<dbReference type="GO" id="GO:0005886">
    <property type="term" value="C:plasma membrane"/>
    <property type="evidence" value="ECO:0007669"/>
    <property type="project" value="UniProtKB-SubCell"/>
</dbReference>
<dbReference type="InterPro" id="IPR055414">
    <property type="entry name" value="LRR_R13L4/SHOC2-like"/>
</dbReference>
<evidence type="ECO:0000256" key="12">
    <source>
        <dbReference type="SAM" id="Phobius"/>
    </source>
</evidence>
<keyword evidence="7" id="KW-0677">Repeat</keyword>
<reference evidence="15" key="3">
    <citation type="submission" date="2018-07" db="EMBL/GenBank/DDBJ databases">
        <title>WGS assembly of Glycine max.</title>
        <authorList>
            <person name="Schmutz J."/>
            <person name="Cannon S."/>
            <person name="Schlueter J."/>
            <person name="Ma J."/>
            <person name="Mitros T."/>
            <person name="Nelson W."/>
            <person name="Hyten D."/>
            <person name="Song Q."/>
            <person name="Thelen J."/>
            <person name="Cheng J."/>
            <person name="Xu D."/>
            <person name="Hellsten U."/>
            <person name="May G."/>
            <person name="Yu Y."/>
            <person name="Sakurai T."/>
            <person name="Umezawa T."/>
            <person name="Bhattacharyya M."/>
            <person name="Sandhu D."/>
            <person name="Valliyodan B."/>
            <person name="Lindquist E."/>
            <person name="Peto M."/>
            <person name="Grant D."/>
            <person name="Shu S."/>
            <person name="Goodstein D."/>
            <person name="Barry K."/>
            <person name="Futrell-Griggs M."/>
            <person name="Abernathy B."/>
            <person name="Du J."/>
            <person name="Tian Z."/>
            <person name="Zhu L."/>
            <person name="Gill N."/>
            <person name="Joshi T."/>
            <person name="Libault M."/>
            <person name="Sethuraman A."/>
            <person name="Zhang X."/>
            <person name="Shinozaki K."/>
            <person name="Nguyen H."/>
            <person name="Wing R."/>
            <person name="Cregan P."/>
            <person name="Specht J."/>
            <person name="Grimwood J."/>
            <person name="Rokhsar D."/>
            <person name="Stacey G."/>
            <person name="Shoemaker R."/>
            <person name="Jackson S."/>
        </authorList>
    </citation>
    <scope>NUCLEOTIDE SEQUENCE</scope>
    <source>
        <tissue evidence="15">Callus</tissue>
    </source>
</reference>
<feature type="domain" description="Disease resistance R13L4/SHOC-2-like LRR" evidence="14">
    <location>
        <begin position="157"/>
        <end position="354"/>
    </location>
</feature>
<evidence type="ECO:0000256" key="2">
    <source>
        <dbReference type="ARBA" id="ARBA00009592"/>
    </source>
</evidence>
<dbReference type="Gene3D" id="3.80.10.10">
    <property type="entry name" value="Ribonuclease Inhibitor"/>
    <property type="match status" value="4"/>
</dbReference>
<keyword evidence="11" id="KW-0325">Glycoprotein</keyword>
<keyword evidence="17" id="KW-1185">Reference proteome</keyword>
<dbReference type="InterPro" id="IPR003591">
    <property type="entry name" value="Leu-rich_rpt_typical-subtyp"/>
</dbReference>
<keyword evidence="8 12" id="KW-1133">Transmembrane helix</keyword>
<evidence type="ECO:0000256" key="6">
    <source>
        <dbReference type="ARBA" id="ARBA00022729"/>
    </source>
</evidence>
<gene>
    <name evidence="15" type="ORF">GLYMA_20G173500</name>
</gene>
<evidence type="ECO:0000259" key="14">
    <source>
        <dbReference type="Pfam" id="PF23598"/>
    </source>
</evidence>
<keyword evidence="6" id="KW-0732">Signal</keyword>
<feature type="domain" description="Leucine-rich repeat-containing N-terminal plant-type" evidence="13">
    <location>
        <begin position="2"/>
        <end position="20"/>
    </location>
</feature>
<dbReference type="STRING" id="3847.A0A0R0ECG6"/>
<reference evidence="16" key="2">
    <citation type="submission" date="2018-02" db="UniProtKB">
        <authorList>
            <consortium name="EnsemblPlants"/>
        </authorList>
    </citation>
    <scope>IDENTIFICATION</scope>
    <source>
        <strain evidence="16">Williams 82</strain>
    </source>
</reference>
<dbReference type="InterPro" id="IPR032675">
    <property type="entry name" value="LRR_dom_sf"/>
</dbReference>
<dbReference type="PaxDb" id="3847-GLYMA20G31370.2"/>
<keyword evidence="4" id="KW-0433">Leucine-rich repeat</keyword>
<accession>A0A0R0ECG6</accession>
<evidence type="ECO:0000256" key="4">
    <source>
        <dbReference type="ARBA" id="ARBA00022614"/>
    </source>
</evidence>
<dbReference type="SMART" id="SM00369">
    <property type="entry name" value="LRR_TYP"/>
    <property type="match status" value="6"/>
</dbReference>
<evidence type="ECO:0000313" key="15">
    <source>
        <dbReference type="EMBL" id="KRG91775.1"/>
    </source>
</evidence>
<name>A0A0R0ECG6_SOYBN</name>
<dbReference type="Pfam" id="PF00560">
    <property type="entry name" value="LRR_1"/>
    <property type="match status" value="5"/>
</dbReference>
<dbReference type="PANTHER" id="PTHR48063:SF98">
    <property type="entry name" value="LRR RECEPTOR-LIKE SERINE_THREONINE-PROTEIN KINASE FLS2"/>
    <property type="match status" value="1"/>
</dbReference>
<evidence type="ECO:0000259" key="13">
    <source>
        <dbReference type="Pfam" id="PF08263"/>
    </source>
</evidence>
<evidence type="ECO:0000256" key="1">
    <source>
        <dbReference type="ARBA" id="ARBA00004251"/>
    </source>
</evidence>
<comment type="subcellular location">
    <subcellularLocation>
        <location evidence="1">Cell membrane</location>
        <topology evidence="1">Single-pass type I membrane protein</topology>
    </subcellularLocation>
</comment>
<evidence type="ECO:0000313" key="16">
    <source>
        <dbReference type="EnsemblPlants" id="KRG91775"/>
    </source>
</evidence>
<evidence type="ECO:0008006" key="18">
    <source>
        <dbReference type="Google" id="ProtNLM"/>
    </source>
</evidence>
<evidence type="ECO:0000256" key="5">
    <source>
        <dbReference type="ARBA" id="ARBA00022692"/>
    </source>
</evidence>
<dbReference type="InterPro" id="IPR013210">
    <property type="entry name" value="LRR_N_plant-typ"/>
</dbReference>
<keyword evidence="5 12" id="KW-0812">Transmembrane</keyword>
<dbReference type="Gramene" id="KRG91775">
    <property type="protein sequence ID" value="KRG91775"/>
    <property type="gene ID" value="GLYMA_20G173500"/>
</dbReference>
<organism evidence="15">
    <name type="scientific">Glycine max</name>
    <name type="common">Soybean</name>
    <name type="synonym">Glycine hispida</name>
    <dbReference type="NCBI Taxonomy" id="3847"/>
    <lineage>
        <taxon>Eukaryota</taxon>
        <taxon>Viridiplantae</taxon>
        <taxon>Streptophyta</taxon>
        <taxon>Embryophyta</taxon>
        <taxon>Tracheophyta</taxon>
        <taxon>Spermatophyta</taxon>
        <taxon>Magnoliopsida</taxon>
        <taxon>eudicotyledons</taxon>
        <taxon>Gunneridae</taxon>
        <taxon>Pentapetalae</taxon>
        <taxon>rosids</taxon>
        <taxon>fabids</taxon>
        <taxon>Fabales</taxon>
        <taxon>Fabaceae</taxon>
        <taxon>Papilionoideae</taxon>
        <taxon>50 kb inversion clade</taxon>
        <taxon>NPAAA clade</taxon>
        <taxon>indigoferoid/millettioid clade</taxon>
        <taxon>Phaseoleae</taxon>
        <taxon>Glycine</taxon>
        <taxon>Glycine subgen. Soja</taxon>
    </lineage>
</organism>
<evidence type="ECO:0000256" key="9">
    <source>
        <dbReference type="ARBA" id="ARBA00023136"/>
    </source>
</evidence>
<dbReference type="InterPro" id="IPR046956">
    <property type="entry name" value="RLP23-like"/>
</dbReference>
<keyword evidence="10" id="KW-0675">Receptor</keyword>
<dbReference type="AlphaFoldDB" id="A0A0R0ECG6"/>
<dbReference type="InterPro" id="IPR001611">
    <property type="entry name" value="Leu-rich_rpt"/>
</dbReference>
<reference evidence="15 16" key="1">
    <citation type="journal article" date="2010" name="Nature">
        <title>Genome sequence of the palaeopolyploid soybean.</title>
        <authorList>
            <person name="Schmutz J."/>
            <person name="Cannon S.B."/>
            <person name="Schlueter J."/>
            <person name="Ma J."/>
            <person name="Mitros T."/>
            <person name="Nelson W."/>
            <person name="Hyten D.L."/>
            <person name="Song Q."/>
            <person name="Thelen J.J."/>
            <person name="Cheng J."/>
            <person name="Xu D."/>
            <person name="Hellsten U."/>
            <person name="May G.D."/>
            <person name="Yu Y."/>
            <person name="Sakurai T."/>
            <person name="Umezawa T."/>
            <person name="Bhattacharyya M.K."/>
            <person name="Sandhu D."/>
            <person name="Valliyodan B."/>
            <person name="Lindquist E."/>
            <person name="Peto M."/>
            <person name="Grant D."/>
            <person name="Shu S."/>
            <person name="Goodstein D."/>
            <person name="Barry K."/>
            <person name="Futrell-Griggs M."/>
            <person name="Abernathy B."/>
            <person name="Du J."/>
            <person name="Tian Z."/>
            <person name="Zhu L."/>
            <person name="Gill N."/>
            <person name="Joshi T."/>
            <person name="Libault M."/>
            <person name="Sethuraman A."/>
            <person name="Zhang X.-C."/>
            <person name="Shinozaki K."/>
            <person name="Nguyen H.T."/>
            <person name="Wing R.A."/>
            <person name="Cregan P."/>
            <person name="Specht J."/>
            <person name="Grimwood J."/>
            <person name="Rokhsar D."/>
            <person name="Stacey G."/>
            <person name="Shoemaker R.C."/>
            <person name="Jackson S.A."/>
        </authorList>
    </citation>
    <scope>NUCLEOTIDE SEQUENCE</scope>
    <source>
        <strain evidence="16">cv. Williams 82</strain>
        <tissue evidence="15">Callus</tissue>
    </source>
</reference>
<dbReference type="EnsemblPlants" id="KRG91775">
    <property type="protein sequence ID" value="KRG91775"/>
    <property type="gene ID" value="GLYMA_20G173500"/>
</dbReference>
<dbReference type="Pfam" id="PF08263">
    <property type="entry name" value="LRRNT_2"/>
    <property type="match status" value="1"/>
</dbReference>
<dbReference type="InParanoid" id="A0A0R0ECG6"/>
<dbReference type="FunFam" id="3.80.10.10:FF:000041">
    <property type="entry name" value="LRR receptor-like serine/threonine-protein kinase ERECTA"/>
    <property type="match status" value="1"/>
</dbReference>
<evidence type="ECO:0000256" key="7">
    <source>
        <dbReference type="ARBA" id="ARBA00022737"/>
    </source>
</evidence>
<dbReference type="EMBL" id="CM000853">
    <property type="protein sequence ID" value="KRG91775.1"/>
    <property type="molecule type" value="Genomic_DNA"/>
</dbReference>
<proteinExistence type="inferred from homology"/>
<dbReference type="Proteomes" id="UP000008827">
    <property type="component" value="Chromosome 20"/>
</dbReference>
<dbReference type="FunFam" id="3.80.10.10:FF:000213">
    <property type="entry name" value="Tyrosine-sulfated glycopeptide receptor 1"/>
    <property type="match status" value="1"/>
</dbReference>
<dbReference type="Pfam" id="PF23598">
    <property type="entry name" value="LRR_14"/>
    <property type="match status" value="1"/>
</dbReference>
<keyword evidence="9 12" id="KW-0472">Membrane</keyword>
<dbReference type="PANTHER" id="PTHR48063">
    <property type="entry name" value="LRR RECEPTOR-LIKE KINASE"/>
    <property type="match status" value="1"/>
</dbReference>
<protein>
    <recommendedName>
        <fullName evidence="18">Leucine-rich repeat-containing N-terminal plant-type domain-containing protein</fullName>
    </recommendedName>
</protein>
<feature type="transmembrane region" description="Helical" evidence="12">
    <location>
        <begin position="737"/>
        <end position="759"/>
    </location>
</feature>
<comment type="similarity">
    <text evidence="2">Belongs to the RLP family.</text>
</comment>
<dbReference type="SMR" id="A0A0R0ECG6"/>
<evidence type="ECO:0000256" key="11">
    <source>
        <dbReference type="ARBA" id="ARBA00023180"/>
    </source>
</evidence>
<keyword evidence="3" id="KW-1003">Cell membrane</keyword>
<sequence>MLSSWSTQQDCCGWRGVKCDNITTRVTQLSLPCSTIPPTYIDEEDKSHCLTGSIYLSLLLLEFEFLNYLDLSNNDFLAIKFDSMHSQNCHNLSVATPPRQCVNSSALRYLDLSLNENLAMNSLQWLCFISSLEYLNLNGINLHKETNWLQLVTMLPSLSELRMDGCQLKDLSPSLQYANFTALRVLDLSKNKFYSELPKWLFNLSCGISDIYLYSSSLRGQLPKALLNLQLLEALILESNNLSGPIPNWLGELEHLQYLNLVRNMFFGSIPINLGNLSSLIVLAVGRNQLTGVVSERNFVKLSKLKILDIYSSPPLIFDFESHWVPPFQLEILVFGFAGPYLPEWLYAQRSIELLCICESSFKAQGKFWNFVSRVTELQLRENLIDGDLSNVLLNSTFLDVSSNDLKGNISPFICDHKMLNEKSNLVYLDISLNNLSGGLTNCWMNWKSLVHINLGSNNLTGKIPPSMGLLSSLTSLHLHDNKFYGEIPLSLQNCRSLLIFSVRENNFSGNISNWIPHSVMTLQLRSNSFSGNIPTQICQMSFLIILDIADNTISGHIPTCLHNITALVFNNASETKLSFFSPSTIKGYIYYFYESLELVIKGQVLEYGKNLHFMSLIDMSSNNLSGTIPPQIFSLTALRSLNLSHNQLMGKIPNEIGEIPEGLSKLSFLSYLNLSYNNLTGKIPSGTQLQGFSELSYIGNRDICGPPLTKICLQDGKSRDTKPMDEDGDESDFLPWFYIGIESGFVMSFLGVCCAIFLNKKWRHTYFNFLYDLRDRLYVMVVVKMNSFR</sequence>
<evidence type="ECO:0000256" key="8">
    <source>
        <dbReference type="ARBA" id="ARBA00022989"/>
    </source>
</evidence>
<evidence type="ECO:0000256" key="3">
    <source>
        <dbReference type="ARBA" id="ARBA00022475"/>
    </source>
</evidence>
<evidence type="ECO:0000313" key="17">
    <source>
        <dbReference type="Proteomes" id="UP000008827"/>
    </source>
</evidence>
<dbReference type="SUPFAM" id="SSF52058">
    <property type="entry name" value="L domain-like"/>
    <property type="match status" value="2"/>
</dbReference>
<dbReference type="OMA" id="FNLSCGI"/>